<dbReference type="PROSITE" id="PS50110">
    <property type="entry name" value="RESPONSE_REGULATORY"/>
    <property type="match status" value="2"/>
</dbReference>
<comment type="caution">
    <text evidence="11">The sequence shown here is derived from an EMBL/GenBank/DDBJ whole genome shotgun (WGS) entry which is preliminary data.</text>
</comment>
<name>A0A318JJX7_9BURK</name>
<reference evidence="11 12" key="1">
    <citation type="submission" date="2018-05" db="EMBL/GenBank/DDBJ databases">
        <title>Genomic Encyclopedia of Type Strains, Phase IV (KMG-IV): sequencing the most valuable type-strain genomes for metagenomic binning, comparative biology and taxonomic classification.</title>
        <authorList>
            <person name="Goeker M."/>
        </authorList>
    </citation>
    <scope>NUCLEOTIDE SEQUENCE [LARGE SCALE GENOMIC DNA]</scope>
    <source>
        <strain evidence="11 12">DSM 19792</strain>
    </source>
</reference>
<evidence type="ECO:0000256" key="1">
    <source>
        <dbReference type="ARBA" id="ARBA00000085"/>
    </source>
</evidence>
<evidence type="ECO:0000259" key="10">
    <source>
        <dbReference type="PROSITE" id="PS50110"/>
    </source>
</evidence>
<dbReference type="SMART" id="SM00388">
    <property type="entry name" value="HisKA"/>
    <property type="match status" value="1"/>
</dbReference>
<dbReference type="SUPFAM" id="SSF52172">
    <property type="entry name" value="CheY-like"/>
    <property type="match status" value="2"/>
</dbReference>
<keyword evidence="12" id="KW-1185">Reference proteome</keyword>
<evidence type="ECO:0000256" key="5">
    <source>
        <dbReference type="ARBA" id="ARBA00022679"/>
    </source>
</evidence>
<dbReference type="Pfam" id="PF02518">
    <property type="entry name" value="HATPase_c"/>
    <property type="match status" value="1"/>
</dbReference>
<evidence type="ECO:0000313" key="11">
    <source>
        <dbReference type="EMBL" id="PXX47729.1"/>
    </source>
</evidence>
<proteinExistence type="predicted"/>
<dbReference type="Gene3D" id="3.40.50.2300">
    <property type="match status" value="2"/>
</dbReference>
<evidence type="ECO:0000256" key="2">
    <source>
        <dbReference type="ARBA" id="ARBA00004429"/>
    </source>
</evidence>
<dbReference type="GO" id="GO:0000155">
    <property type="term" value="F:phosphorelay sensor kinase activity"/>
    <property type="evidence" value="ECO:0007669"/>
    <property type="project" value="InterPro"/>
</dbReference>
<dbReference type="InterPro" id="IPR036097">
    <property type="entry name" value="HisK_dim/P_sf"/>
</dbReference>
<evidence type="ECO:0000256" key="3">
    <source>
        <dbReference type="ARBA" id="ARBA00012438"/>
    </source>
</evidence>
<evidence type="ECO:0000313" key="12">
    <source>
        <dbReference type="Proteomes" id="UP000247792"/>
    </source>
</evidence>
<evidence type="ECO:0000259" key="9">
    <source>
        <dbReference type="PROSITE" id="PS50109"/>
    </source>
</evidence>
<dbReference type="Pfam" id="PF00512">
    <property type="entry name" value="HisKA"/>
    <property type="match status" value="1"/>
</dbReference>
<sequence length="550" mass="59733">MVKVSPTGNAAGEETVQAKYKPKILVVNDDTASLFALSGLLTTWADENQCSVVTAKSGEDALRHVLQDDFAVILLDVNMPGMDGFETAEAIHNRARSSSIPIIFITAFLADDLNKLRAYQQGAVDYLFTPIIPQVLQAKVSVFVTLAKKNLELKAQAEALSLRTADLQAANDKLQREIKERKIAVEQNEAKDKFLAMLGHELRNPLSAITSAASIIGFPGAKADSVERAKKILSRQSHHLTRIVDDLLDLGRVMSGKIVLDKTAVNLGEVILSCLDSLRASRPVDSYQWTIDPIDTWVDADPTRAEQIITNLLDNAIKYTPAGGSISIKKTLADGKVSLMITDSGIGISKDLLPRIFNVFVQGEHSLDRAKGGLGIGLALVRQLVELHGGDIHAHSEGENLGSTFAIVLPQAAAIQPSPDQPEVRKMATSQKLLLIEDNEDAREMTTQLLKEHGFQVLEAATGAEGIILAKEEKPGIALIDIGLPCMDGYEVARRLRADKDTSSMYLIALTGYGLREDHVLTAEAGFDSHFVKPLKLQQLILAIETFQVA</sequence>
<evidence type="ECO:0000256" key="4">
    <source>
        <dbReference type="ARBA" id="ARBA00022553"/>
    </source>
</evidence>
<dbReference type="InterPro" id="IPR005467">
    <property type="entry name" value="His_kinase_dom"/>
</dbReference>
<evidence type="ECO:0000256" key="8">
    <source>
        <dbReference type="SAM" id="Coils"/>
    </source>
</evidence>
<dbReference type="PANTHER" id="PTHR43547">
    <property type="entry name" value="TWO-COMPONENT HISTIDINE KINASE"/>
    <property type="match status" value="1"/>
</dbReference>
<dbReference type="Pfam" id="PF00072">
    <property type="entry name" value="Response_reg"/>
    <property type="match status" value="2"/>
</dbReference>
<dbReference type="FunFam" id="3.30.565.10:FF:000006">
    <property type="entry name" value="Sensor histidine kinase WalK"/>
    <property type="match status" value="1"/>
</dbReference>
<dbReference type="SUPFAM" id="SSF47384">
    <property type="entry name" value="Homodimeric domain of signal transducing histidine kinase"/>
    <property type="match status" value="1"/>
</dbReference>
<dbReference type="CDD" id="cd00082">
    <property type="entry name" value="HisKA"/>
    <property type="match status" value="1"/>
</dbReference>
<gene>
    <name evidence="11" type="ORF">DFR42_1011326</name>
</gene>
<dbReference type="PANTHER" id="PTHR43547:SF2">
    <property type="entry name" value="HYBRID SIGNAL TRANSDUCTION HISTIDINE KINASE C"/>
    <property type="match status" value="1"/>
</dbReference>
<dbReference type="PRINTS" id="PR00344">
    <property type="entry name" value="BCTRLSENSOR"/>
</dbReference>
<dbReference type="InterPro" id="IPR001789">
    <property type="entry name" value="Sig_transdc_resp-reg_receiver"/>
</dbReference>
<accession>A0A318JJX7</accession>
<dbReference type="InterPro" id="IPR036890">
    <property type="entry name" value="HATPase_C_sf"/>
</dbReference>
<dbReference type="OrthoDB" id="9768069at2"/>
<dbReference type="AlphaFoldDB" id="A0A318JJX7"/>
<comment type="subcellular location">
    <subcellularLocation>
        <location evidence="2">Cell inner membrane</location>
        <topology evidence="2">Multi-pass membrane protein</topology>
    </subcellularLocation>
</comment>
<feature type="domain" description="Response regulatory" evidence="10">
    <location>
        <begin position="432"/>
        <end position="548"/>
    </location>
</feature>
<feature type="modified residue" description="4-aspartylphosphate" evidence="7">
    <location>
        <position position="76"/>
    </location>
</feature>
<dbReference type="PROSITE" id="PS50109">
    <property type="entry name" value="HIS_KIN"/>
    <property type="match status" value="1"/>
</dbReference>
<dbReference type="Gene3D" id="1.10.287.130">
    <property type="match status" value="1"/>
</dbReference>
<keyword evidence="8" id="KW-0175">Coiled coil</keyword>
<dbReference type="SUPFAM" id="SSF55874">
    <property type="entry name" value="ATPase domain of HSP90 chaperone/DNA topoisomerase II/histidine kinase"/>
    <property type="match status" value="1"/>
</dbReference>
<dbReference type="GO" id="GO:0005886">
    <property type="term" value="C:plasma membrane"/>
    <property type="evidence" value="ECO:0007669"/>
    <property type="project" value="UniProtKB-SubCell"/>
</dbReference>
<dbReference type="InterPro" id="IPR004358">
    <property type="entry name" value="Sig_transdc_His_kin-like_C"/>
</dbReference>
<dbReference type="Gene3D" id="3.30.565.10">
    <property type="entry name" value="Histidine kinase-like ATPase, C-terminal domain"/>
    <property type="match status" value="1"/>
</dbReference>
<feature type="coiled-coil region" evidence="8">
    <location>
        <begin position="157"/>
        <end position="191"/>
    </location>
</feature>
<dbReference type="InterPro" id="IPR003594">
    <property type="entry name" value="HATPase_dom"/>
</dbReference>
<comment type="catalytic activity">
    <reaction evidence="1">
        <text>ATP + protein L-histidine = ADP + protein N-phospho-L-histidine.</text>
        <dbReference type="EC" id="2.7.13.3"/>
    </reaction>
</comment>
<evidence type="ECO:0000256" key="7">
    <source>
        <dbReference type="PROSITE-ProRule" id="PRU00169"/>
    </source>
</evidence>
<organism evidence="11 12">
    <name type="scientific">Undibacterium pigrum</name>
    <dbReference type="NCBI Taxonomy" id="401470"/>
    <lineage>
        <taxon>Bacteria</taxon>
        <taxon>Pseudomonadati</taxon>
        <taxon>Pseudomonadota</taxon>
        <taxon>Betaproteobacteria</taxon>
        <taxon>Burkholderiales</taxon>
        <taxon>Oxalobacteraceae</taxon>
        <taxon>Undibacterium</taxon>
    </lineage>
</organism>
<dbReference type="Proteomes" id="UP000247792">
    <property type="component" value="Unassembled WGS sequence"/>
</dbReference>
<keyword evidence="5" id="KW-0808">Transferase</keyword>
<dbReference type="SMART" id="SM00448">
    <property type="entry name" value="REC"/>
    <property type="match status" value="2"/>
</dbReference>
<feature type="modified residue" description="4-aspartylphosphate" evidence="7">
    <location>
        <position position="481"/>
    </location>
</feature>
<protein>
    <recommendedName>
        <fullName evidence="3">histidine kinase</fullName>
        <ecNumber evidence="3">2.7.13.3</ecNumber>
    </recommendedName>
</protein>
<dbReference type="EC" id="2.7.13.3" evidence="3"/>
<keyword evidence="4 7" id="KW-0597">Phosphoprotein</keyword>
<evidence type="ECO:0000256" key="6">
    <source>
        <dbReference type="ARBA" id="ARBA00022777"/>
    </source>
</evidence>
<feature type="domain" description="Histidine kinase" evidence="9">
    <location>
        <begin position="197"/>
        <end position="413"/>
    </location>
</feature>
<dbReference type="EMBL" id="QJKB01000001">
    <property type="protein sequence ID" value="PXX47729.1"/>
    <property type="molecule type" value="Genomic_DNA"/>
</dbReference>
<keyword evidence="6 11" id="KW-0418">Kinase</keyword>
<feature type="domain" description="Response regulatory" evidence="10">
    <location>
        <begin position="23"/>
        <end position="144"/>
    </location>
</feature>
<dbReference type="InterPro" id="IPR011006">
    <property type="entry name" value="CheY-like_superfamily"/>
</dbReference>
<dbReference type="SMART" id="SM00387">
    <property type="entry name" value="HATPase_c"/>
    <property type="match status" value="1"/>
</dbReference>
<dbReference type="InterPro" id="IPR003661">
    <property type="entry name" value="HisK_dim/P_dom"/>
</dbReference>